<dbReference type="EMBL" id="JASCZI010211746">
    <property type="protein sequence ID" value="MED6196393.1"/>
    <property type="molecule type" value="Genomic_DNA"/>
</dbReference>
<accession>A0ABU6XHJ6</accession>
<protein>
    <submittedName>
        <fullName evidence="1">Uncharacterized protein</fullName>
    </submittedName>
</protein>
<reference evidence="1 2" key="1">
    <citation type="journal article" date="2023" name="Plants (Basel)">
        <title>Bridging the Gap: Combining Genomics and Transcriptomics Approaches to Understand Stylosanthes scabra, an Orphan Legume from the Brazilian Caatinga.</title>
        <authorList>
            <person name="Ferreira-Neto J.R.C."/>
            <person name="da Silva M.D."/>
            <person name="Binneck E."/>
            <person name="de Melo N.F."/>
            <person name="da Silva R.H."/>
            <person name="de Melo A.L.T.M."/>
            <person name="Pandolfi V."/>
            <person name="Bustamante F.O."/>
            <person name="Brasileiro-Vidal A.C."/>
            <person name="Benko-Iseppon A.M."/>
        </authorList>
    </citation>
    <scope>NUCLEOTIDE SEQUENCE [LARGE SCALE GENOMIC DNA]</scope>
    <source>
        <tissue evidence="1">Leaves</tissue>
    </source>
</reference>
<proteinExistence type="predicted"/>
<gene>
    <name evidence="1" type="ORF">PIB30_046998</name>
</gene>
<name>A0ABU6XHJ6_9FABA</name>
<evidence type="ECO:0000313" key="2">
    <source>
        <dbReference type="Proteomes" id="UP001341840"/>
    </source>
</evidence>
<comment type="caution">
    <text evidence="1">The sequence shown here is derived from an EMBL/GenBank/DDBJ whole genome shotgun (WGS) entry which is preliminary data.</text>
</comment>
<dbReference type="Proteomes" id="UP001341840">
    <property type="component" value="Unassembled WGS sequence"/>
</dbReference>
<evidence type="ECO:0000313" key="1">
    <source>
        <dbReference type="EMBL" id="MED6196393.1"/>
    </source>
</evidence>
<sequence>MNLRLYPLRPNALHDSQDHTASLISASDGIVSIPFAWAFVNLDSNLYCTLLKLKLGGGLSPPFNLAVALRDISFSFFYLKPSSSSSLSFLPSYPLVHHPQTTTSTSDPASALQIRPPPDFSPPPLSEFQIWVSNNPIFGGASPFVVYFVSFYGGGCCEDLGRSSRGHDFV</sequence>
<organism evidence="1 2">
    <name type="scientific">Stylosanthes scabra</name>
    <dbReference type="NCBI Taxonomy" id="79078"/>
    <lineage>
        <taxon>Eukaryota</taxon>
        <taxon>Viridiplantae</taxon>
        <taxon>Streptophyta</taxon>
        <taxon>Embryophyta</taxon>
        <taxon>Tracheophyta</taxon>
        <taxon>Spermatophyta</taxon>
        <taxon>Magnoliopsida</taxon>
        <taxon>eudicotyledons</taxon>
        <taxon>Gunneridae</taxon>
        <taxon>Pentapetalae</taxon>
        <taxon>rosids</taxon>
        <taxon>fabids</taxon>
        <taxon>Fabales</taxon>
        <taxon>Fabaceae</taxon>
        <taxon>Papilionoideae</taxon>
        <taxon>50 kb inversion clade</taxon>
        <taxon>dalbergioids sensu lato</taxon>
        <taxon>Dalbergieae</taxon>
        <taxon>Pterocarpus clade</taxon>
        <taxon>Stylosanthes</taxon>
    </lineage>
</organism>
<keyword evidence="2" id="KW-1185">Reference proteome</keyword>